<evidence type="ECO:0000256" key="1">
    <source>
        <dbReference type="SAM" id="MobiDB-lite"/>
    </source>
</evidence>
<feature type="compositionally biased region" description="Polar residues" evidence="1">
    <location>
        <begin position="97"/>
        <end position="112"/>
    </location>
</feature>
<comment type="caution">
    <text evidence="2">The sequence shown here is derived from an EMBL/GenBank/DDBJ whole genome shotgun (WGS) entry which is preliminary data.</text>
</comment>
<dbReference type="Proteomes" id="UP001630127">
    <property type="component" value="Unassembled WGS sequence"/>
</dbReference>
<name>A0ABD3A7W4_9GENT</name>
<gene>
    <name evidence="2" type="ORF">ACH5RR_012497</name>
</gene>
<feature type="region of interest" description="Disordered" evidence="1">
    <location>
        <begin position="80"/>
        <end position="112"/>
    </location>
</feature>
<sequence>MIIGGKDFVTGGLHYHDLEQLTILEQCLTLEFWAALFTTGLKRHRAQKKKNLPNSHNYSLEGISTLALTTVSIPPEFMEGESHAVPLPDNHSKANDEPTNNAHQVASFNDFK</sequence>
<dbReference type="EMBL" id="JBJUIK010000005">
    <property type="protein sequence ID" value="KAL3527841.1"/>
    <property type="molecule type" value="Genomic_DNA"/>
</dbReference>
<keyword evidence="3" id="KW-1185">Reference proteome</keyword>
<reference evidence="2 3" key="1">
    <citation type="submission" date="2024-11" db="EMBL/GenBank/DDBJ databases">
        <title>A near-complete genome assembly of Cinchona calisaya.</title>
        <authorList>
            <person name="Lian D.C."/>
            <person name="Zhao X.W."/>
            <person name="Wei L."/>
        </authorList>
    </citation>
    <scope>NUCLEOTIDE SEQUENCE [LARGE SCALE GENOMIC DNA]</scope>
    <source>
        <tissue evidence="2">Nenye</tissue>
    </source>
</reference>
<evidence type="ECO:0000313" key="3">
    <source>
        <dbReference type="Proteomes" id="UP001630127"/>
    </source>
</evidence>
<organism evidence="2 3">
    <name type="scientific">Cinchona calisaya</name>
    <dbReference type="NCBI Taxonomy" id="153742"/>
    <lineage>
        <taxon>Eukaryota</taxon>
        <taxon>Viridiplantae</taxon>
        <taxon>Streptophyta</taxon>
        <taxon>Embryophyta</taxon>
        <taxon>Tracheophyta</taxon>
        <taxon>Spermatophyta</taxon>
        <taxon>Magnoliopsida</taxon>
        <taxon>eudicotyledons</taxon>
        <taxon>Gunneridae</taxon>
        <taxon>Pentapetalae</taxon>
        <taxon>asterids</taxon>
        <taxon>lamiids</taxon>
        <taxon>Gentianales</taxon>
        <taxon>Rubiaceae</taxon>
        <taxon>Cinchonoideae</taxon>
        <taxon>Cinchoneae</taxon>
        <taxon>Cinchona</taxon>
    </lineage>
</organism>
<accession>A0ABD3A7W4</accession>
<proteinExistence type="predicted"/>
<dbReference type="AlphaFoldDB" id="A0ABD3A7W4"/>
<protein>
    <submittedName>
        <fullName evidence="2">Uncharacterized protein</fullName>
    </submittedName>
</protein>
<evidence type="ECO:0000313" key="2">
    <source>
        <dbReference type="EMBL" id="KAL3527841.1"/>
    </source>
</evidence>